<dbReference type="InterPro" id="IPR018487">
    <property type="entry name" value="Hemopexin-like_repeat"/>
</dbReference>
<evidence type="ECO:0000313" key="4">
    <source>
        <dbReference type="Proteomes" id="UP000288716"/>
    </source>
</evidence>
<protein>
    <submittedName>
        <fullName evidence="3">Uncharacterized protein</fullName>
    </submittedName>
</protein>
<organism evidence="3 4">
    <name type="scientific">Leptotrombidium deliense</name>
    <dbReference type="NCBI Taxonomy" id="299467"/>
    <lineage>
        <taxon>Eukaryota</taxon>
        <taxon>Metazoa</taxon>
        <taxon>Ecdysozoa</taxon>
        <taxon>Arthropoda</taxon>
        <taxon>Chelicerata</taxon>
        <taxon>Arachnida</taxon>
        <taxon>Acari</taxon>
        <taxon>Acariformes</taxon>
        <taxon>Trombidiformes</taxon>
        <taxon>Prostigmata</taxon>
        <taxon>Anystina</taxon>
        <taxon>Parasitengona</taxon>
        <taxon>Trombiculoidea</taxon>
        <taxon>Trombiculidae</taxon>
        <taxon>Leptotrombidium</taxon>
    </lineage>
</organism>
<comment type="caution">
    <text evidence="3">The sequence shown here is derived from an EMBL/GenBank/DDBJ whole genome shotgun (WGS) entry which is preliminary data.</text>
</comment>
<dbReference type="SMART" id="SM00120">
    <property type="entry name" value="HX"/>
    <property type="match status" value="3"/>
</dbReference>
<keyword evidence="2" id="KW-0812">Transmembrane</keyword>
<keyword evidence="4" id="KW-1185">Reference proteome</keyword>
<evidence type="ECO:0000256" key="1">
    <source>
        <dbReference type="PROSITE-ProRule" id="PRU01011"/>
    </source>
</evidence>
<feature type="transmembrane region" description="Helical" evidence="2">
    <location>
        <begin position="7"/>
        <end position="28"/>
    </location>
</feature>
<feature type="repeat" description="Hemopexin" evidence="1">
    <location>
        <begin position="421"/>
        <end position="480"/>
    </location>
</feature>
<name>A0A443SV31_9ACAR</name>
<dbReference type="Gene3D" id="2.110.10.10">
    <property type="entry name" value="Hemopexin-like domain"/>
    <property type="match status" value="1"/>
</dbReference>
<dbReference type="VEuPathDB" id="VectorBase:LDEU000674"/>
<evidence type="ECO:0000313" key="3">
    <source>
        <dbReference type="EMBL" id="RWS31372.1"/>
    </source>
</evidence>
<reference evidence="3 4" key="1">
    <citation type="journal article" date="2018" name="Gigascience">
        <title>Genomes of trombidid mites reveal novel predicted allergens and laterally-transferred genes associated with secondary metabolism.</title>
        <authorList>
            <person name="Dong X."/>
            <person name="Chaisiri K."/>
            <person name="Xia D."/>
            <person name="Armstrong S.D."/>
            <person name="Fang Y."/>
            <person name="Donnelly M.J."/>
            <person name="Kadowaki T."/>
            <person name="McGarry J.W."/>
            <person name="Darby A.C."/>
            <person name="Makepeace B.L."/>
        </authorList>
    </citation>
    <scope>NUCLEOTIDE SEQUENCE [LARGE SCALE GENOMIC DNA]</scope>
    <source>
        <strain evidence="3">UoL-UT</strain>
    </source>
</reference>
<gene>
    <name evidence="3" type="ORF">B4U80_13040</name>
</gene>
<dbReference type="InterPro" id="IPR036375">
    <property type="entry name" value="Hemopexin-like_dom_sf"/>
</dbReference>
<dbReference type="EMBL" id="NCKV01000184">
    <property type="protein sequence ID" value="RWS31372.1"/>
    <property type="molecule type" value="Genomic_DNA"/>
</dbReference>
<keyword evidence="2" id="KW-1133">Transmembrane helix</keyword>
<dbReference type="Pfam" id="PF00045">
    <property type="entry name" value="Hemopexin"/>
    <property type="match status" value="1"/>
</dbReference>
<dbReference type="Proteomes" id="UP000288716">
    <property type="component" value="Unassembled WGS sequence"/>
</dbReference>
<evidence type="ECO:0000256" key="2">
    <source>
        <dbReference type="SAM" id="Phobius"/>
    </source>
</evidence>
<dbReference type="PROSITE" id="PS51642">
    <property type="entry name" value="HEMOPEXIN_2"/>
    <property type="match status" value="1"/>
</dbReference>
<dbReference type="SUPFAM" id="SSF50923">
    <property type="entry name" value="Hemopexin-like domain"/>
    <property type="match status" value="1"/>
</dbReference>
<keyword evidence="2" id="KW-0472">Membrane</keyword>
<proteinExistence type="predicted"/>
<dbReference type="AlphaFoldDB" id="A0A443SV31"/>
<sequence length="573" mass="65953">MRFDFIFLEYLYTINIASYFFTLTVYTFDPRLEGLEQVLSETCTNYPHITITLSAYTPDIGFVVIYDDFYFVLQKPRTTLHYPKLVKLNPIRYVDEEYYPFNAIVRVGEFMRTESKYYALKHDKADPEKIMRYYEMYYLNANASEIKEVNLRNSFLNIDGLPKVEAIIAALIIPTSHNDYFSGIIYNMTNDDNNVVTEIKFKVNGNVLVAKSSIETDSATGDNRISTLDIFDFIQHQTAIGYRSYGSSFRYFSGDENKPVSNANCVSTLSLSCQQSIVGNSAWFDNQVLIGCPPTLCYAAQLDAATIGPNKQLYVFFGFYYWSLSSSKKQFPSVESAKRLDSINVLSLGDIVSFPIFASFTYQARMYIFGDVCSICAYCMHSIIIVTQRNKLWVSATGVFDQFTVYNVQDIFTEFGNSFWLDGIDAAFCNEQLHLLFVFKGSNYYVFDLKNREFSSKYLHSFPLGENTYPRPIFDFGIPEQIDAAFVMNDVVYFLYAEFAYEISKWDKESGAALEMSKLRLIEDILIDCTNYDYTKTEYRSRQQRQTFVMNVTAETAAADKEISKFSKSSKHL</sequence>
<accession>A0A443SV31</accession>